<proteinExistence type="predicted"/>
<evidence type="ECO:0000313" key="10">
    <source>
        <dbReference type="Proteomes" id="UP001460270"/>
    </source>
</evidence>
<dbReference type="InterPro" id="IPR050578">
    <property type="entry name" value="MARVEL-CKLF_proteins"/>
</dbReference>
<keyword evidence="4 5" id="KW-0472">Membrane</keyword>
<feature type="transmembrane region" description="Helical" evidence="6">
    <location>
        <begin position="155"/>
        <end position="175"/>
    </location>
</feature>
<evidence type="ECO:0000256" key="3">
    <source>
        <dbReference type="ARBA" id="ARBA00022989"/>
    </source>
</evidence>
<evidence type="ECO:0000259" key="8">
    <source>
        <dbReference type="PROSITE" id="PS51225"/>
    </source>
</evidence>
<dbReference type="Pfam" id="PF01284">
    <property type="entry name" value="MARVEL"/>
    <property type="match status" value="1"/>
</dbReference>
<protein>
    <recommendedName>
        <fullName evidence="8">MARVEL domain-containing protein</fullName>
    </recommendedName>
</protein>
<reference evidence="10" key="1">
    <citation type="submission" date="2024-04" db="EMBL/GenBank/DDBJ databases">
        <title>Salinicola lusitanus LLJ914,a marine bacterium isolated from the Okinawa Trough.</title>
        <authorList>
            <person name="Li J."/>
        </authorList>
    </citation>
    <scope>NUCLEOTIDE SEQUENCE [LARGE SCALE GENOMIC DNA]</scope>
</reference>
<accession>A0AAW0MF06</accession>
<comment type="subcellular location">
    <subcellularLocation>
        <location evidence="1">Membrane</location>
        <topology evidence="1">Multi-pass membrane protein</topology>
    </subcellularLocation>
</comment>
<dbReference type="Proteomes" id="UP001460270">
    <property type="component" value="Unassembled WGS sequence"/>
</dbReference>
<name>A0AAW0MF06_9GOBI</name>
<comment type="caution">
    <text evidence="9">The sequence shown here is derived from an EMBL/GenBank/DDBJ whole genome shotgun (WGS) entry which is preliminary data.</text>
</comment>
<evidence type="ECO:0000256" key="4">
    <source>
        <dbReference type="ARBA" id="ARBA00023136"/>
    </source>
</evidence>
<keyword evidence="7" id="KW-0732">Signal</keyword>
<evidence type="ECO:0000256" key="2">
    <source>
        <dbReference type="ARBA" id="ARBA00022692"/>
    </source>
</evidence>
<keyword evidence="10" id="KW-1185">Reference proteome</keyword>
<organism evidence="9 10">
    <name type="scientific">Mugilogobius chulae</name>
    <name type="common">yellowstripe goby</name>
    <dbReference type="NCBI Taxonomy" id="88201"/>
    <lineage>
        <taxon>Eukaryota</taxon>
        <taxon>Metazoa</taxon>
        <taxon>Chordata</taxon>
        <taxon>Craniata</taxon>
        <taxon>Vertebrata</taxon>
        <taxon>Euteleostomi</taxon>
        <taxon>Actinopterygii</taxon>
        <taxon>Neopterygii</taxon>
        <taxon>Teleostei</taxon>
        <taxon>Neoteleostei</taxon>
        <taxon>Acanthomorphata</taxon>
        <taxon>Gobiaria</taxon>
        <taxon>Gobiiformes</taxon>
        <taxon>Gobioidei</taxon>
        <taxon>Gobiidae</taxon>
        <taxon>Gobionellinae</taxon>
        <taxon>Mugilogobius</taxon>
    </lineage>
</organism>
<dbReference type="EMBL" id="JBBPFD010000435">
    <property type="protein sequence ID" value="KAK7878887.1"/>
    <property type="molecule type" value="Genomic_DNA"/>
</dbReference>
<dbReference type="PROSITE" id="PS51225">
    <property type="entry name" value="MARVEL"/>
    <property type="match status" value="1"/>
</dbReference>
<dbReference type="PANTHER" id="PTHR22776">
    <property type="entry name" value="MARVEL-CONTAINING POTENTIAL LIPID RAFT-ASSOCIATED PROTEIN"/>
    <property type="match status" value="1"/>
</dbReference>
<gene>
    <name evidence="9" type="ORF">WMY93_034238</name>
</gene>
<dbReference type="InterPro" id="IPR008253">
    <property type="entry name" value="Marvel"/>
</dbReference>
<feature type="signal peptide" evidence="7">
    <location>
        <begin position="1"/>
        <end position="19"/>
    </location>
</feature>
<feature type="transmembrane region" description="Helical" evidence="6">
    <location>
        <begin position="86"/>
        <end position="105"/>
    </location>
</feature>
<feature type="chain" id="PRO_5043642811" description="MARVEL domain-containing protein" evidence="7">
    <location>
        <begin position="20"/>
        <end position="199"/>
    </location>
</feature>
<evidence type="ECO:0000313" key="9">
    <source>
        <dbReference type="EMBL" id="KAK7878887.1"/>
    </source>
</evidence>
<evidence type="ECO:0000256" key="1">
    <source>
        <dbReference type="ARBA" id="ARBA00004141"/>
    </source>
</evidence>
<sequence>MSLNAALVCLSLCLRNAAAGADLSHDGRQHGLQPDHGSNPKSRCFLVPTETLDFKRFGLKLAQVVLSFVAFLLEELVNTCLSCGPLYYFEFMSCSAFLFTLLLLVLLSTPLHQRVGVSRWSHLDLYYTAVVFILFLIASIVFSADNQGSSLEKGAAGLCGCLACLFFLLDLVYIFKTQGFPWKSTQNQENQPNGPTSPP</sequence>
<feature type="transmembrane region" description="Helical" evidence="6">
    <location>
        <begin position="125"/>
        <end position="143"/>
    </location>
</feature>
<evidence type="ECO:0000256" key="7">
    <source>
        <dbReference type="SAM" id="SignalP"/>
    </source>
</evidence>
<evidence type="ECO:0000256" key="5">
    <source>
        <dbReference type="PROSITE-ProRule" id="PRU00581"/>
    </source>
</evidence>
<dbReference type="PANTHER" id="PTHR22776:SF25">
    <property type="entry name" value="CKLF-LIKE MARVEL TRANSMEMBRANE DOMAIN-CONTAINING PROTEIN 6"/>
    <property type="match status" value="1"/>
</dbReference>
<feature type="domain" description="MARVEL" evidence="8">
    <location>
        <begin position="51"/>
        <end position="179"/>
    </location>
</feature>
<dbReference type="AlphaFoldDB" id="A0AAW0MF06"/>
<keyword evidence="2 5" id="KW-0812">Transmembrane</keyword>
<dbReference type="GO" id="GO:0016020">
    <property type="term" value="C:membrane"/>
    <property type="evidence" value="ECO:0007669"/>
    <property type="project" value="UniProtKB-SubCell"/>
</dbReference>
<evidence type="ECO:0000256" key="6">
    <source>
        <dbReference type="SAM" id="Phobius"/>
    </source>
</evidence>
<keyword evidence="3 6" id="KW-1133">Transmembrane helix</keyword>